<dbReference type="EMBL" id="CM023487">
    <property type="protein sequence ID" value="KAH6925868.1"/>
    <property type="molecule type" value="Genomic_DNA"/>
</dbReference>
<accession>A0ACB7RTT3</accession>
<reference evidence="1" key="1">
    <citation type="submission" date="2020-05" db="EMBL/GenBank/DDBJ databases">
        <title>Large-scale comparative analyses of tick genomes elucidate their genetic diversity and vector capacities.</title>
        <authorList>
            <person name="Jia N."/>
            <person name="Wang J."/>
            <person name="Shi W."/>
            <person name="Du L."/>
            <person name="Sun Y."/>
            <person name="Zhan W."/>
            <person name="Jiang J."/>
            <person name="Wang Q."/>
            <person name="Zhang B."/>
            <person name="Ji P."/>
            <person name="Sakyi L.B."/>
            <person name="Cui X."/>
            <person name="Yuan T."/>
            <person name="Jiang B."/>
            <person name="Yang W."/>
            <person name="Lam T.T.-Y."/>
            <person name="Chang Q."/>
            <person name="Ding S."/>
            <person name="Wang X."/>
            <person name="Zhu J."/>
            <person name="Ruan X."/>
            <person name="Zhao L."/>
            <person name="Wei J."/>
            <person name="Que T."/>
            <person name="Du C."/>
            <person name="Cheng J."/>
            <person name="Dai P."/>
            <person name="Han X."/>
            <person name="Huang E."/>
            <person name="Gao Y."/>
            <person name="Liu J."/>
            <person name="Shao H."/>
            <person name="Ye R."/>
            <person name="Li L."/>
            <person name="Wei W."/>
            <person name="Wang X."/>
            <person name="Wang C."/>
            <person name="Yang T."/>
            <person name="Huo Q."/>
            <person name="Li W."/>
            <person name="Guo W."/>
            <person name="Chen H."/>
            <person name="Zhou L."/>
            <person name="Ni X."/>
            <person name="Tian J."/>
            <person name="Zhou Y."/>
            <person name="Sheng Y."/>
            <person name="Liu T."/>
            <person name="Pan Y."/>
            <person name="Xia L."/>
            <person name="Li J."/>
            <person name="Zhao F."/>
            <person name="Cao W."/>
        </authorList>
    </citation>
    <scope>NUCLEOTIDE SEQUENCE</scope>
    <source>
        <strain evidence="1">Hyas-2018</strain>
    </source>
</reference>
<organism evidence="1 2">
    <name type="scientific">Hyalomma asiaticum</name>
    <name type="common">Tick</name>
    <dbReference type="NCBI Taxonomy" id="266040"/>
    <lineage>
        <taxon>Eukaryota</taxon>
        <taxon>Metazoa</taxon>
        <taxon>Ecdysozoa</taxon>
        <taxon>Arthropoda</taxon>
        <taxon>Chelicerata</taxon>
        <taxon>Arachnida</taxon>
        <taxon>Acari</taxon>
        <taxon>Parasitiformes</taxon>
        <taxon>Ixodida</taxon>
        <taxon>Ixodoidea</taxon>
        <taxon>Ixodidae</taxon>
        <taxon>Hyalomminae</taxon>
        <taxon>Hyalomma</taxon>
    </lineage>
</organism>
<proteinExistence type="predicted"/>
<gene>
    <name evidence="1" type="ORF">HPB50_011487</name>
</gene>
<keyword evidence="2" id="KW-1185">Reference proteome</keyword>
<sequence>MISLKALRRWDGDAAQATKGSPMSSNVGRSLSFYRQTSRASRVPRCTGEEDIEAPYRRPDLSDTRSARDDNQDPSKAKALPLPPLQCAGEMSKQGGPDLLTLIKRRCESSFRMFTVGDTGGAGHRSYYVCRLRGLYIERSGKAYVYTYRDRGRKTRPNRIVTARRLAKVPPFTPLPADPRNPPGSSRNGGGTYQGGRKTADVLGRGEGGELFFIFLCQRVDWEPQPAAPRQQTSLLSQGWQWRNGPCREQAAASVGWQAQQGTPHRAGTDSRGRPFECERKLGRSFRGRLLWSSTKAAEVERERRTSTCVPGTKTSDRRQHPDRHWKQRPGRVVSVLTSVDCSSAATPTAAVVNVAVPRNHRRPRTTSTTRDQREGVAVSTSSLVFPVDRSVL</sequence>
<dbReference type="Proteomes" id="UP000821845">
    <property type="component" value="Chromosome 7"/>
</dbReference>
<name>A0ACB7RTT3_HYAAI</name>
<evidence type="ECO:0000313" key="2">
    <source>
        <dbReference type="Proteomes" id="UP000821845"/>
    </source>
</evidence>
<protein>
    <submittedName>
        <fullName evidence="1">Uncharacterized protein</fullName>
    </submittedName>
</protein>
<evidence type="ECO:0000313" key="1">
    <source>
        <dbReference type="EMBL" id="KAH6925868.1"/>
    </source>
</evidence>
<comment type="caution">
    <text evidence="1">The sequence shown here is derived from an EMBL/GenBank/DDBJ whole genome shotgun (WGS) entry which is preliminary data.</text>
</comment>